<reference evidence="1 2" key="1">
    <citation type="submission" date="2016-04" db="EMBL/GenBank/DDBJ databases">
        <title>ATOL: Assembling a taxonomically balanced genome-scale reconstruction of the evolutionary history of the Enterobacteriaceae.</title>
        <authorList>
            <person name="Plunkett G.III."/>
            <person name="Neeno-Eckwall E.C."/>
            <person name="Glasner J.D."/>
            <person name="Perna N.T."/>
        </authorList>
    </citation>
    <scope>NUCLEOTIDE SEQUENCE [LARGE SCALE GENOMIC DNA]</scope>
    <source>
        <strain evidence="1 2">ATCC 35613</strain>
    </source>
</reference>
<proteinExistence type="predicted"/>
<accession>A0A1B7K0K1</accession>
<keyword evidence="2" id="KW-1185">Reference proteome</keyword>
<protein>
    <submittedName>
        <fullName evidence="1">Uncharacterized protein</fullName>
    </submittedName>
</protein>
<evidence type="ECO:0000313" key="1">
    <source>
        <dbReference type="EMBL" id="OAT53635.1"/>
    </source>
</evidence>
<organism evidence="1 2">
    <name type="scientific">Providencia heimbachae ATCC 35613</name>
    <dbReference type="NCBI Taxonomy" id="1354272"/>
    <lineage>
        <taxon>Bacteria</taxon>
        <taxon>Pseudomonadati</taxon>
        <taxon>Pseudomonadota</taxon>
        <taxon>Gammaproteobacteria</taxon>
        <taxon>Enterobacterales</taxon>
        <taxon>Morganellaceae</taxon>
        <taxon>Providencia</taxon>
    </lineage>
</organism>
<comment type="caution">
    <text evidence="1">The sequence shown here is derived from an EMBL/GenBank/DDBJ whole genome shotgun (WGS) entry which is preliminary data.</text>
</comment>
<evidence type="ECO:0000313" key="2">
    <source>
        <dbReference type="Proteomes" id="UP000078224"/>
    </source>
</evidence>
<dbReference type="PATRIC" id="fig|1354272.4.peg.911"/>
<dbReference type="RefSeq" id="WP_068907732.1">
    <property type="nucleotide sequence ID" value="NZ_LXEW01000015.1"/>
</dbReference>
<dbReference type="Proteomes" id="UP000078224">
    <property type="component" value="Unassembled WGS sequence"/>
</dbReference>
<dbReference type="OrthoDB" id="6637831at2"/>
<sequence length="91" mass="10183">MSTKVRIKQIKTMIKQYGVTGENADSMVIKAIMDEIAEIKPEGTAEKIVKQLHKRTGYTFPASEELKQLFSPCPDSTKEQDDNIAAIIVKN</sequence>
<gene>
    <name evidence="1" type="ORF">M998_0888</name>
</gene>
<dbReference type="EMBL" id="LXEW01000015">
    <property type="protein sequence ID" value="OAT53635.1"/>
    <property type="molecule type" value="Genomic_DNA"/>
</dbReference>
<dbReference type="AlphaFoldDB" id="A0A1B7K0K1"/>
<name>A0A1B7K0K1_9GAMM</name>